<dbReference type="Proteomes" id="UP000263013">
    <property type="component" value="Chromosome"/>
</dbReference>
<accession>A0ABM6WJ68</accession>
<evidence type="ECO:0000313" key="2">
    <source>
        <dbReference type="Proteomes" id="UP000263013"/>
    </source>
</evidence>
<name>A0ABM6WJ68_9DEIN</name>
<proteinExistence type="predicted"/>
<keyword evidence="2" id="KW-1185">Reference proteome</keyword>
<protein>
    <submittedName>
        <fullName evidence="1">Uncharacterized protein</fullName>
    </submittedName>
</protein>
<evidence type="ECO:0000313" key="1">
    <source>
        <dbReference type="EMBL" id="AWR87060.1"/>
    </source>
</evidence>
<dbReference type="EMBL" id="CP021130">
    <property type="protein sequence ID" value="AWR87060.1"/>
    <property type="molecule type" value="Genomic_DNA"/>
</dbReference>
<organism evidence="1 2">
    <name type="scientific">Meiothermus taiwanensis WR-220</name>
    <dbReference type="NCBI Taxonomy" id="1339250"/>
    <lineage>
        <taxon>Bacteria</taxon>
        <taxon>Thermotogati</taxon>
        <taxon>Deinococcota</taxon>
        <taxon>Deinococci</taxon>
        <taxon>Thermales</taxon>
        <taxon>Thermaceae</taxon>
        <taxon>Meiothermus</taxon>
    </lineage>
</organism>
<sequence>MPTRGIVGRSTGKRCQNCYTGDKGKQYVKNAVGMHFCLSEYKKGELRRKLAAFILQGREALFVHTLAALSEKYGYTVIAHEHDGLVTLEEIPHAAVEEAQNLTGMPEVRLLEKPFEHHPAMNLGGIPPSPYPLVLEPCPCGTSPTSRIHWSSPLRLGAPVSSLPWCQSYLAS</sequence>
<gene>
    <name evidence="1" type="ORF">Mtai_v1c18260</name>
</gene>
<reference evidence="1 2" key="1">
    <citation type="submission" date="2017-05" db="EMBL/GenBank/DDBJ databases">
        <title>Complete genome sequence of Meiothermus taiwanensis WR-220.</title>
        <authorList>
            <person name="Wu W.-L."/>
            <person name="Lo W.-S."/>
            <person name="Kuo C.-H."/>
            <person name="Wu S.-H."/>
        </authorList>
    </citation>
    <scope>NUCLEOTIDE SEQUENCE [LARGE SCALE GENOMIC DNA]</scope>
    <source>
        <strain evidence="1 2">WR-220</strain>
    </source>
</reference>